<dbReference type="Gene3D" id="1.10.630.10">
    <property type="entry name" value="Cytochrome P450"/>
    <property type="match status" value="1"/>
</dbReference>
<dbReference type="CDD" id="cd11065">
    <property type="entry name" value="CYP64-like"/>
    <property type="match status" value="1"/>
</dbReference>
<dbReference type="EMBL" id="JH711580">
    <property type="protein sequence ID" value="EIW80005.1"/>
    <property type="molecule type" value="Genomic_DNA"/>
</dbReference>
<dbReference type="GO" id="GO:0016705">
    <property type="term" value="F:oxidoreductase activity, acting on paired donors, with incorporation or reduction of molecular oxygen"/>
    <property type="evidence" value="ECO:0007669"/>
    <property type="project" value="InterPro"/>
</dbReference>
<keyword evidence="8 10" id="KW-0503">Monooxygenase</keyword>
<dbReference type="Proteomes" id="UP000053558">
    <property type="component" value="Unassembled WGS sequence"/>
</dbReference>
<reference evidence="13" key="1">
    <citation type="journal article" date="2012" name="Science">
        <title>The Paleozoic origin of enzymatic lignin decomposition reconstructed from 31 fungal genomes.</title>
        <authorList>
            <person name="Floudas D."/>
            <person name="Binder M."/>
            <person name="Riley R."/>
            <person name="Barry K."/>
            <person name="Blanchette R.A."/>
            <person name="Henrissat B."/>
            <person name="Martinez A.T."/>
            <person name="Otillar R."/>
            <person name="Spatafora J.W."/>
            <person name="Yadav J.S."/>
            <person name="Aerts A."/>
            <person name="Benoit I."/>
            <person name="Boyd A."/>
            <person name="Carlson A."/>
            <person name="Copeland A."/>
            <person name="Coutinho P.M."/>
            <person name="de Vries R.P."/>
            <person name="Ferreira P."/>
            <person name="Findley K."/>
            <person name="Foster B."/>
            <person name="Gaskell J."/>
            <person name="Glotzer D."/>
            <person name="Gorecki P."/>
            <person name="Heitman J."/>
            <person name="Hesse C."/>
            <person name="Hori C."/>
            <person name="Igarashi K."/>
            <person name="Jurgens J.A."/>
            <person name="Kallen N."/>
            <person name="Kersten P."/>
            <person name="Kohler A."/>
            <person name="Kuees U."/>
            <person name="Kumar T.K.A."/>
            <person name="Kuo A."/>
            <person name="LaButti K."/>
            <person name="Larrondo L.F."/>
            <person name="Lindquist E."/>
            <person name="Ling A."/>
            <person name="Lombard V."/>
            <person name="Lucas S."/>
            <person name="Lundell T."/>
            <person name="Martin R."/>
            <person name="McLaughlin D.J."/>
            <person name="Morgenstern I."/>
            <person name="Morin E."/>
            <person name="Murat C."/>
            <person name="Nagy L.G."/>
            <person name="Nolan M."/>
            <person name="Ohm R.A."/>
            <person name="Patyshakuliyeva A."/>
            <person name="Rokas A."/>
            <person name="Ruiz-Duenas F.J."/>
            <person name="Sabat G."/>
            <person name="Salamov A."/>
            <person name="Samejima M."/>
            <person name="Schmutz J."/>
            <person name="Slot J.C."/>
            <person name="St John F."/>
            <person name="Stenlid J."/>
            <person name="Sun H."/>
            <person name="Sun S."/>
            <person name="Syed K."/>
            <person name="Tsang A."/>
            <person name="Wiebenga A."/>
            <person name="Young D."/>
            <person name="Pisabarro A."/>
            <person name="Eastwood D.C."/>
            <person name="Martin F."/>
            <person name="Cullen D."/>
            <person name="Grigoriev I.V."/>
            <person name="Hibbett D.S."/>
        </authorList>
    </citation>
    <scope>NUCLEOTIDE SEQUENCE [LARGE SCALE GENOMIC DNA]</scope>
    <source>
        <strain evidence="13">RWD-64-598 SS2</strain>
    </source>
</reference>
<evidence type="ECO:0000256" key="1">
    <source>
        <dbReference type="ARBA" id="ARBA00001971"/>
    </source>
</evidence>
<dbReference type="InterPro" id="IPR001128">
    <property type="entry name" value="Cyt_P450"/>
</dbReference>
<evidence type="ECO:0000256" key="2">
    <source>
        <dbReference type="ARBA" id="ARBA00005179"/>
    </source>
</evidence>
<feature type="binding site" description="axial binding residue" evidence="9">
    <location>
        <position position="439"/>
    </location>
    <ligand>
        <name>heme</name>
        <dbReference type="ChEBI" id="CHEBI:30413"/>
    </ligand>
    <ligandPart>
        <name>Fe</name>
        <dbReference type="ChEBI" id="CHEBI:18248"/>
    </ligandPart>
</feature>
<dbReference type="PANTHER" id="PTHR46300">
    <property type="entry name" value="P450, PUTATIVE (EUROFUNG)-RELATED-RELATED"/>
    <property type="match status" value="1"/>
</dbReference>
<dbReference type="GO" id="GO:0004497">
    <property type="term" value="F:monooxygenase activity"/>
    <property type="evidence" value="ECO:0007669"/>
    <property type="project" value="UniProtKB-KW"/>
</dbReference>
<keyword evidence="7 9" id="KW-0408">Iron</keyword>
<dbReference type="KEGG" id="cput:CONPUDRAFT_155382"/>
<gene>
    <name evidence="12" type="ORF">CONPUDRAFT_155382</name>
</gene>
<dbReference type="PANTHER" id="PTHR46300:SF1">
    <property type="entry name" value="P450, PUTATIVE (EUROFUNG)-RELATED"/>
    <property type="match status" value="1"/>
</dbReference>
<dbReference type="PROSITE" id="PS00086">
    <property type="entry name" value="CYTOCHROME_P450"/>
    <property type="match status" value="1"/>
</dbReference>
<dbReference type="Pfam" id="PF00067">
    <property type="entry name" value="p450"/>
    <property type="match status" value="1"/>
</dbReference>
<dbReference type="GO" id="GO:0020037">
    <property type="term" value="F:heme binding"/>
    <property type="evidence" value="ECO:0007669"/>
    <property type="project" value="InterPro"/>
</dbReference>
<dbReference type="GeneID" id="19203425"/>
<sequence>MSSTDFLSNTLPSLLAGAVAAVTVTAYLARKAIQDSRRLSGLPPGPPAEWFWKSPIPQYHTHLKLAEWTDQYGDVCSVRNGNNVTIVVGRVQAAVDILERQGGVTLSRPEAVAAGTMQARGQQIVLQPAGDKFRKMRKAVHEPLQPKIAKSYAPIQFEAAKTFVLNVLERPDSVQQHADLYAATVTLKITYGKTAPSSFDDPDIARIHQVIERFLSVLRPGAYLVDRLPWLQYIPGYAPELQRYRELELALFHEQIGKTRSALDAGVDGPSFTRYLLENPTAHGLDPDEMAYLAGSLYAAGSDTTAVGMTNLVIAAAAHPELQAKIHAEIDSVVGDRVPTPDDMDSLPYLEAFMQEAMRWRPIVRLGFAHKATADLVWNGYHIPEGASILGNHWAISRDPVAFPDPEKFDPHRWLDADGQLKPQKEIRYFTFGFGRRVCPGQHVANRSMLTTMLLLFWAFRIVEDPKAPIDVNAFEDAGLVARHRGFKVVPEPRRSVEEIRQVLGDLSM</sequence>
<evidence type="ECO:0000256" key="4">
    <source>
        <dbReference type="ARBA" id="ARBA00022617"/>
    </source>
</evidence>
<dbReference type="GO" id="GO:0005506">
    <property type="term" value="F:iron ion binding"/>
    <property type="evidence" value="ECO:0007669"/>
    <property type="project" value="InterPro"/>
</dbReference>
<comment type="caution">
    <text evidence="12">The sequence shown here is derived from an EMBL/GenBank/DDBJ whole genome shotgun (WGS) entry which is preliminary data.</text>
</comment>
<evidence type="ECO:0000256" key="8">
    <source>
        <dbReference type="ARBA" id="ARBA00023033"/>
    </source>
</evidence>
<evidence type="ECO:0000256" key="11">
    <source>
        <dbReference type="SAM" id="Phobius"/>
    </source>
</evidence>
<evidence type="ECO:0000256" key="3">
    <source>
        <dbReference type="ARBA" id="ARBA00010617"/>
    </source>
</evidence>
<dbReference type="InterPro" id="IPR036396">
    <property type="entry name" value="Cyt_P450_sf"/>
</dbReference>
<keyword evidence="11" id="KW-1133">Transmembrane helix</keyword>
<dbReference type="InterPro" id="IPR002401">
    <property type="entry name" value="Cyt_P450_E_grp-I"/>
</dbReference>
<comment type="similarity">
    <text evidence="3 10">Belongs to the cytochrome P450 family.</text>
</comment>
<dbReference type="OrthoDB" id="2789670at2759"/>
<protein>
    <submittedName>
        <fullName evidence="12">Cytochrome P450</fullName>
    </submittedName>
</protein>
<dbReference type="InterPro" id="IPR017972">
    <property type="entry name" value="Cyt_P450_CS"/>
</dbReference>
<dbReference type="OMA" id="WHINREP"/>
<dbReference type="InterPro" id="IPR050364">
    <property type="entry name" value="Cytochrome_P450_fung"/>
</dbReference>
<comment type="cofactor">
    <cofactor evidence="1 9">
        <name>heme</name>
        <dbReference type="ChEBI" id="CHEBI:30413"/>
    </cofactor>
</comment>
<keyword evidence="13" id="KW-1185">Reference proteome</keyword>
<dbReference type="PRINTS" id="PR00385">
    <property type="entry name" value="P450"/>
</dbReference>
<accession>A0A5M3MMT3</accession>
<comment type="pathway">
    <text evidence="2">Secondary metabolite biosynthesis.</text>
</comment>
<dbReference type="RefSeq" id="XP_007770309.1">
    <property type="nucleotide sequence ID" value="XM_007772119.1"/>
</dbReference>
<dbReference type="SUPFAM" id="SSF48264">
    <property type="entry name" value="Cytochrome P450"/>
    <property type="match status" value="1"/>
</dbReference>
<keyword evidence="5 9" id="KW-0479">Metal-binding</keyword>
<feature type="transmembrane region" description="Helical" evidence="11">
    <location>
        <begin position="6"/>
        <end position="29"/>
    </location>
</feature>
<evidence type="ECO:0000256" key="6">
    <source>
        <dbReference type="ARBA" id="ARBA00023002"/>
    </source>
</evidence>
<evidence type="ECO:0000256" key="5">
    <source>
        <dbReference type="ARBA" id="ARBA00022723"/>
    </source>
</evidence>
<evidence type="ECO:0000256" key="10">
    <source>
        <dbReference type="RuleBase" id="RU000461"/>
    </source>
</evidence>
<evidence type="ECO:0000313" key="13">
    <source>
        <dbReference type="Proteomes" id="UP000053558"/>
    </source>
</evidence>
<keyword evidence="6 10" id="KW-0560">Oxidoreductase</keyword>
<keyword evidence="11" id="KW-0472">Membrane</keyword>
<dbReference type="PRINTS" id="PR00463">
    <property type="entry name" value="EP450I"/>
</dbReference>
<evidence type="ECO:0000256" key="7">
    <source>
        <dbReference type="ARBA" id="ARBA00023004"/>
    </source>
</evidence>
<keyword evidence="4 9" id="KW-0349">Heme</keyword>
<keyword evidence="11" id="KW-0812">Transmembrane</keyword>
<name>A0A5M3MMT3_CONPW</name>
<evidence type="ECO:0000313" key="12">
    <source>
        <dbReference type="EMBL" id="EIW80005.1"/>
    </source>
</evidence>
<dbReference type="AlphaFoldDB" id="A0A5M3MMT3"/>
<evidence type="ECO:0000256" key="9">
    <source>
        <dbReference type="PIRSR" id="PIRSR602401-1"/>
    </source>
</evidence>
<proteinExistence type="inferred from homology"/>
<organism evidence="12 13">
    <name type="scientific">Coniophora puteana (strain RWD-64-598)</name>
    <name type="common">Brown rot fungus</name>
    <dbReference type="NCBI Taxonomy" id="741705"/>
    <lineage>
        <taxon>Eukaryota</taxon>
        <taxon>Fungi</taxon>
        <taxon>Dikarya</taxon>
        <taxon>Basidiomycota</taxon>
        <taxon>Agaricomycotina</taxon>
        <taxon>Agaricomycetes</taxon>
        <taxon>Agaricomycetidae</taxon>
        <taxon>Boletales</taxon>
        <taxon>Coniophorineae</taxon>
        <taxon>Coniophoraceae</taxon>
        <taxon>Coniophora</taxon>
    </lineage>
</organism>